<dbReference type="RefSeq" id="WP_149752048.1">
    <property type="nucleotide sequence ID" value="NZ_VUJW01000012.1"/>
</dbReference>
<protein>
    <recommendedName>
        <fullName evidence="4">Prohead serine protease domain-containing protein</fullName>
    </recommendedName>
</protein>
<evidence type="ECO:0000256" key="1">
    <source>
        <dbReference type="ARBA" id="ARBA00022612"/>
    </source>
</evidence>
<dbReference type="InterPro" id="IPR054613">
    <property type="entry name" value="Peptidase_S78_dom"/>
</dbReference>
<evidence type="ECO:0000313" key="5">
    <source>
        <dbReference type="EMBL" id="KAA1424317.1"/>
    </source>
</evidence>
<reference evidence="5 6" key="2">
    <citation type="submission" date="2019-09" db="EMBL/GenBank/DDBJ databases">
        <authorList>
            <person name="Jin C."/>
        </authorList>
    </citation>
    <scope>NUCLEOTIDE SEQUENCE [LARGE SCALE GENOMIC DNA]</scope>
    <source>
        <strain evidence="5 6">BN140041</strain>
    </source>
</reference>
<keyword evidence="1" id="KW-1188">Viral release from host cell</keyword>
<gene>
    <name evidence="5" type="ORF">F0U47_18970</name>
</gene>
<keyword evidence="6" id="KW-1185">Reference proteome</keyword>
<dbReference type="GO" id="GO:0008233">
    <property type="term" value="F:peptidase activity"/>
    <property type="evidence" value="ECO:0007669"/>
    <property type="project" value="UniProtKB-KW"/>
</dbReference>
<dbReference type="GO" id="GO:0006508">
    <property type="term" value="P:proteolysis"/>
    <property type="evidence" value="ECO:0007669"/>
    <property type="project" value="UniProtKB-KW"/>
</dbReference>
<proteinExistence type="predicted"/>
<dbReference type="Pfam" id="PF04586">
    <property type="entry name" value="Peptidase_S78"/>
    <property type="match status" value="1"/>
</dbReference>
<evidence type="ECO:0000256" key="3">
    <source>
        <dbReference type="ARBA" id="ARBA00022801"/>
    </source>
</evidence>
<sequence>MSVTAIEQGLILPKRFAEVQQRSVEAVDVDDATGEVRLRAVPYEYETQLGEGLFELFERGAFANASKAPTRCKFFHNHNGPLIGHAREVEDRADGVYATMKFASTLAAQEARVLTVDGFIDQCSIEFRVMRDHVKVARKPDGLHVRHARGHLLGVALVNHGAYADQSAVLSAREADLNREREEIIARLRSLNH</sequence>
<accession>A0A5B1LXK9</accession>
<evidence type="ECO:0000256" key="2">
    <source>
        <dbReference type="ARBA" id="ARBA00022670"/>
    </source>
</evidence>
<comment type="caution">
    <text evidence="5">The sequence shown here is derived from an EMBL/GenBank/DDBJ whole genome shotgun (WGS) entry which is preliminary data.</text>
</comment>
<keyword evidence="2" id="KW-0645">Protease</keyword>
<reference evidence="5 6" key="1">
    <citation type="submission" date="2019-09" db="EMBL/GenBank/DDBJ databases">
        <title>Nocardioides panacisoli sp. nov., isolated from the soil of a ginseng field.</title>
        <authorList>
            <person name="Cho C."/>
        </authorList>
    </citation>
    <scope>NUCLEOTIDE SEQUENCE [LARGE SCALE GENOMIC DNA]</scope>
    <source>
        <strain evidence="5 6">BN140041</strain>
    </source>
</reference>
<feature type="domain" description="Prohead serine protease" evidence="4">
    <location>
        <begin position="39"/>
        <end position="175"/>
    </location>
</feature>
<evidence type="ECO:0000313" key="6">
    <source>
        <dbReference type="Proteomes" id="UP000324351"/>
    </source>
</evidence>
<organism evidence="5 6">
    <name type="scientific">Nocardioides antri</name>
    <dbReference type="NCBI Taxonomy" id="2607659"/>
    <lineage>
        <taxon>Bacteria</taxon>
        <taxon>Bacillati</taxon>
        <taxon>Actinomycetota</taxon>
        <taxon>Actinomycetes</taxon>
        <taxon>Propionibacteriales</taxon>
        <taxon>Nocardioidaceae</taxon>
        <taxon>Nocardioides</taxon>
    </lineage>
</organism>
<keyword evidence="3" id="KW-0378">Hydrolase</keyword>
<dbReference type="Proteomes" id="UP000324351">
    <property type="component" value="Unassembled WGS sequence"/>
</dbReference>
<dbReference type="AlphaFoldDB" id="A0A5B1LXK9"/>
<dbReference type="EMBL" id="VUJW01000012">
    <property type="protein sequence ID" value="KAA1424317.1"/>
    <property type="molecule type" value="Genomic_DNA"/>
</dbReference>
<name>A0A5B1LXK9_9ACTN</name>
<evidence type="ECO:0000259" key="4">
    <source>
        <dbReference type="Pfam" id="PF04586"/>
    </source>
</evidence>